<evidence type="ECO:0008006" key="3">
    <source>
        <dbReference type="Google" id="ProtNLM"/>
    </source>
</evidence>
<dbReference type="AlphaFoldDB" id="A0AA38SST5"/>
<dbReference type="PANTHER" id="PTHR33116">
    <property type="entry name" value="REVERSE TRANSCRIPTASE ZINC-BINDING DOMAIN-CONTAINING PROTEIN-RELATED-RELATED"/>
    <property type="match status" value="1"/>
</dbReference>
<protein>
    <recommendedName>
        <fullName evidence="3">Reverse transcriptase zinc-binding domain-containing protein</fullName>
    </recommendedName>
</protein>
<name>A0AA38SST5_9ASTR</name>
<evidence type="ECO:0000313" key="2">
    <source>
        <dbReference type="Proteomes" id="UP001172457"/>
    </source>
</evidence>
<dbReference type="Proteomes" id="UP001172457">
    <property type="component" value="Chromosome 5"/>
</dbReference>
<reference evidence="1" key="1">
    <citation type="submission" date="2023-03" db="EMBL/GenBank/DDBJ databases">
        <title>Chromosome-scale reference genome and RAD-based genetic map of yellow starthistle (Centaurea solstitialis) reveal putative structural variation and QTLs associated with invader traits.</title>
        <authorList>
            <person name="Reatini B."/>
            <person name="Cang F.A."/>
            <person name="Jiang Q."/>
            <person name="Mckibben M.T.W."/>
            <person name="Barker M.S."/>
            <person name="Rieseberg L.H."/>
            <person name="Dlugosch K.M."/>
        </authorList>
    </citation>
    <scope>NUCLEOTIDE SEQUENCE</scope>
    <source>
        <strain evidence="1">CAN-66</strain>
        <tissue evidence="1">Leaf</tissue>
    </source>
</reference>
<proteinExistence type="predicted"/>
<gene>
    <name evidence="1" type="ORF">OSB04_020506</name>
</gene>
<comment type="caution">
    <text evidence="1">The sequence shown here is derived from an EMBL/GenBank/DDBJ whole genome shotgun (WGS) entry which is preliminary data.</text>
</comment>
<sequence>MEIVAQSYSGSFQSKIEIISLSSDVCPLCSVEEDTVEHLFHSCTVVSEVWKWFFKWCKLSMEQHTSLDHLISSLINHDTSDKGKKFMETTVGCVPWFVWKARNNVVFNNTRRRW</sequence>
<organism evidence="1 2">
    <name type="scientific">Centaurea solstitialis</name>
    <name type="common">yellow star-thistle</name>
    <dbReference type="NCBI Taxonomy" id="347529"/>
    <lineage>
        <taxon>Eukaryota</taxon>
        <taxon>Viridiplantae</taxon>
        <taxon>Streptophyta</taxon>
        <taxon>Embryophyta</taxon>
        <taxon>Tracheophyta</taxon>
        <taxon>Spermatophyta</taxon>
        <taxon>Magnoliopsida</taxon>
        <taxon>eudicotyledons</taxon>
        <taxon>Gunneridae</taxon>
        <taxon>Pentapetalae</taxon>
        <taxon>asterids</taxon>
        <taxon>campanulids</taxon>
        <taxon>Asterales</taxon>
        <taxon>Asteraceae</taxon>
        <taxon>Carduoideae</taxon>
        <taxon>Cardueae</taxon>
        <taxon>Centaureinae</taxon>
        <taxon>Centaurea</taxon>
    </lineage>
</organism>
<keyword evidence="2" id="KW-1185">Reference proteome</keyword>
<dbReference type="PANTHER" id="PTHR33116:SF78">
    <property type="entry name" value="OS12G0587133 PROTEIN"/>
    <property type="match status" value="1"/>
</dbReference>
<accession>A0AA38SST5</accession>
<dbReference type="EMBL" id="JARYMX010000005">
    <property type="protein sequence ID" value="KAJ9547963.1"/>
    <property type="molecule type" value="Genomic_DNA"/>
</dbReference>
<evidence type="ECO:0000313" key="1">
    <source>
        <dbReference type="EMBL" id="KAJ9547963.1"/>
    </source>
</evidence>